<feature type="chain" id="PRO_5009295445" evidence="1">
    <location>
        <begin position="40"/>
        <end position="177"/>
    </location>
</feature>
<evidence type="ECO:0000313" key="3">
    <source>
        <dbReference type="Proteomes" id="UP000236743"/>
    </source>
</evidence>
<organism evidence="2 3">
    <name type="scientific">Bosea lathyri</name>
    <dbReference type="NCBI Taxonomy" id="1036778"/>
    <lineage>
        <taxon>Bacteria</taxon>
        <taxon>Pseudomonadati</taxon>
        <taxon>Pseudomonadota</taxon>
        <taxon>Alphaproteobacteria</taxon>
        <taxon>Hyphomicrobiales</taxon>
        <taxon>Boseaceae</taxon>
        <taxon>Bosea</taxon>
    </lineage>
</organism>
<dbReference type="EMBL" id="FNUY01000014">
    <property type="protein sequence ID" value="SEG79451.1"/>
    <property type="molecule type" value="Genomic_DNA"/>
</dbReference>
<dbReference type="AlphaFoldDB" id="A0A1H6D2E8"/>
<sequence>MIAEWEWHAHRNNSLAMEKTMLRNVILASVSAFAFAAIAATPAAALTMKECSVKYQDAKKANSLKGQKWNDFRKAQCGDDDAADDEAAAAIPAEPAAPAATPAGTPAKPATAPARAKAAVFPKAVSQKYSDETAGKARLKTCVDQYNANKTANANGTLKWIEKGGGYWSQCNAKLKS</sequence>
<gene>
    <name evidence="2" type="ORF">SAMN04488115_11478</name>
</gene>
<name>A0A1H6D2E8_9HYPH</name>
<evidence type="ECO:0000256" key="1">
    <source>
        <dbReference type="SAM" id="SignalP"/>
    </source>
</evidence>
<evidence type="ECO:0000313" key="2">
    <source>
        <dbReference type="EMBL" id="SEG79451.1"/>
    </source>
</evidence>
<dbReference type="Proteomes" id="UP000236743">
    <property type="component" value="Unassembled WGS sequence"/>
</dbReference>
<keyword evidence="1" id="KW-0732">Signal</keyword>
<feature type="signal peptide" evidence="1">
    <location>
        <begin position="1"/>
        <end position="39"/>
    </location>
</feature>
<reference evidence="2 3" key="1">
    <citation type="submission" date="2016-10" db="EMBL/GenBank/DDBJ databases">
        <authorList>
            <person name="de Groot N.N."/>
        </authorList>
    </citation>
    <scope>NUCLEOTIDE SEQUENCE [LARGE SCALE GENOMIC DNA]</scope>
    <source>
        <strain evidence="2 3">DSM 26656</strain>
    </source>
</reference>
<keyword evidence="3" id="KW-1185">Reference proteome</keyword>
<protein>
    <submittedName>
        <fullName evidence="2">Uncharacterized protein</fullName>
    </submittedName>
</protein>
<accession>A0A1H6D2E8</accession>
<proteinExistence type="predicted"/>